<dbReference type="EMBL" id="QXHD01000004">
    <property type="protein sequence ID" value="NEZ59501.1"/>
    <property type="molecule type" value="Genomic_DNA"/>
</dbReference>
<gene>
    <name evidence="3" type="ORF">DXZ20_28425</name>
</gene>
<dbReference type="AlphaFoldDB" id="A0A6M0RUS5"/>
<dbReference type="Proteomes" id="UP000481033">
    <property type="component" value="Unassembled WGS sequence"/>
</dbReference>
<evidence type="ECO:0000256" key="1">
    <source>
        <dbReference type="SAM" id="Phobius"/>
    </source>
</evidence>
<feature type="signal peptide" evidence="2">
    <location>
        <begin position="1"/>
        <end position="23"/>
    </location>
</feature>
<keyword evidence="2" id="KW-0732">Signal</keyword>
<keyword evidence="1" id="KW-1133">Transmembrane helix</keyword>
<organism evidence="3 4">
    <name type="scientific">Adonisia turfae CCMR0081</name>
    <dbReference type="NCBI Taxonomy" id="2292702"/>
    <lineage>
        <taxon>Bacteria</taxon>
        <taxon>Bacillati</taxon>
        <taxon>Cyanobacteriota</taxon>
        <taxon>Adonisia</taxon>
        <taxon>Adonisia turfae</taxon>
    </lineage>
</organism>
<evidence type="ECO:0000256" key="2">
    <source>
        <dbReference type="SAM" id="SignalP"/>
    </source>
</evidence>
<evidence type="ECO:0000313" key="4">
    <source>
        <dbReference type="Proteomes" id="UP000481033"/>
    </source>
</evidence>
<feature type="transmembrane region" description="Helical" evidence="1">
    <location>
        <begin position="42"/>
        <end position="60"/>
    </location>
</feature>
<feature type="chain" id="PRO_5026802580" evidence="2">
    <location>
        <begin position="24"/>
        <end position="64"/>
    </location>
</feature>
<keyword evidence="4" id="KW-1185">Reference proteome</keyword>
<keyword evidence="1" id="KW-0472">Membrane</keyword>
<accession>A0A6M0RUS5</accession>
<sequence length="64" mass="6782">MTLKSFLLSGLFCLGLIASTASLASANVGSIQAIEQPLVVKFGVTVMGLGLLALELWWFLGKKK</sequence>
<dbReference type="RefSeq" id="WP_163702466.1">
    <property type="nucleotide sequence ID" value="NZ_QXHD01000004.1"/>
</dbReference>
<name>A0A6M0RUS5_9CYAN</name>
<comment type="caution">
    <text evidence="3">The sequence shown here is derived from an EMBL/GenBank/DDBJ whole genome shotgun (WGS) entry which is preliminary data.</text>
</comment>
<keyword evidence="1" id="KW-0812">Transmembrane</keyword>
<proteinExistence type="predicted"/>
<evidence type="ECO:0000313" key="3">
    <source>
        <dbReference type="EMBL" id="NEZ59501.1"/>
    </source>
</evidence>
<protein>
    <submittedName>
        <fullName evidence="3">Uncharacterized protein</fullName>
    </submittedName>
</protein>
<reference evidence="3 4" key="1">
    <citation type="journal article" date="2020" name="Microb. Ecol.">
        <title>Ecogenomics of the Marine Benthic Filamentous Cyanobacterium Adonisia.</title>
        <authorList>
            <person name="Walter J.M."/>
            <person name="Coutinho F.H."/>
            <person name="Leomil L."/>
            <person name="Hargreaves P.I."/>
            <person name="Campeao M.E."/>
            <person name="Vieira V.V."/>
            <person name="Silva B.S."/>
            <person name="Fistarol G.O."/>
            <person name="Salomon P.S."/>
            <person name="Sawabe T."/>
            <person name="Mino S."/>
            <person name="Hosokawa M."/>
            <person name="Miyashita H."/>
            <person name="Maruyama F."/>
            <person name="van Verk M.C."/>
            <person name="Dutilh B.E."/>
            <person name="Thompson C.C."/>
            <person name="Thompson F.L."/>
        </authorList>
    </citation>
    <scope>NUCLEOTIDE SEQUENCE [LARGE SCALE GENOMIC DNA]</scope>
    <source>
        <strain evidence="3 4">CCMR0081</strain>
    </source>
</reference>